<dbReference type="OrthoDB" id="9978148at2"/>
<evidence type="ECO:0000313" key="3">
    <source>
        <dbReference type="Proteomes" id="UP000322822"/>
    </source>
</evidence>
<feature type="region of interest" description="Disordered" evidence="1">
    <location>
        <begin position="1"/>
        <end position="111"/>
    </location>
</feature>
<dbReference type="EMBL" id="CP044067">
    <property type="protein sequence ID" value="QET06512.1"/>
    <property type="molecule type" value="Genomic_DNA"/>
</dbReference>
<feature type="compositionally biased region" description="Basic and acidic residues" evidence="1">
    <location>
        <begin position="64"/>
        <end position="82"/>
    </location>
</feature>
<feature type="compositionally biased region" description="Basic residues" evidence="1">
    <location>
        <begin position="83"/>
        <end position="94"/>
    </location>
</feature>
<feature type="region of interest" description="Disordered" evidence="1">
    <location>
        <begin position="130"/>
        <end position="150"/>
    </location>
</feature>
<dbReference type="RefSeq" id="WP_150377229.1">
    <property type="nucleotide sequence ID" value="NZ_CP044067.1"/>
</dbReference>
<gene>
    <name evidence="2" type="ORF">FOB72_32020</name>
</gene>
<evidence type="ECO:0000313" key="2">
    <source>
        <dbReference type="EMBL" id="QET06512.1"/>
    </source>
</evidence>
<dbReference type="Proteomes" id="UP000322822">
    <property type="component" value="Chromosome 2"/>
</dbReference>
<feature type="region of interest" description="Disordered" evidence="1">
    <location>
        <begin position="163"/>
        <end position="197"/>
    </location>
</feature>
<evidence type="ECO:0000256" key="1">
    <source>
        <dbReference type="SAM" id="MobiDB-lite"/>
    </source>
</evidence>
<proteinExistence type="predicted"/>
<reference evidence="2 3" key="1">
    <citation type="submission" date="2019-09" db="EMBL/GenBank/DDBJ databases">
        <title>FDA dAtabase for Regulatory Grade micrObial Sequences (FDA-ARGOS): Supporting development and validation of Infectious Disease Dx tests.</title>
        <authorList>
            <person name="Sciortino C."/>
            <person name="Tallon L."/>
            <person name="Sadzewicz L."/>
            <person name="Vavikolanu K."/>
            <person name="Mehta A."/>
            <person name="Aluvathingal J."/>
            <person name="Nadendla S."/>
            <person name="Nandy P."/>
            <person name="Geyer C."/>
            <person name="Yan Y."/>
            <person name="Sichtig H."/>
        </authorList>
    </citation>
    <scope>NUCLEOTIDE SEQUENCE [LARGE SCALE GENOMIC DNA]</scope>
    <source>
        <strain evidence="2 3">FDAARGOS_664</strain>
    </source>
</reference>
<feature type="compositionally biased region" description="Low complexity" evidence="1">
    <location>
        <begin position="34"/>
        <end position="50"/>
    </location>
</feature>
<accession>A0A5P2HEN5</accession>
<organism evidence="2 3">
    <name type="scientific">Cupriavidus pauculus</name>
    <dbReference type="NCBI Taxonomy" id="82633"/>
    <lineage>
        <taxon>Bacteria</taxon>
        <taxon>Pseudomonadati</taxon>
        <taxon>Pseudomonadota</taxon>
        <taxon>Betaproteobacteria</taxon>
        <taxon>Burkholderiales</taxon>
        <taxon>Burkholderiaceae</taxon>
        <taxon>Cupriavidus</taxon>
    </lineage>
</organism>
<protein>
    <submittedName>
        <fullName evidence="2">Uncharacterized protein</fullName>
    </submittedName>
</protein>
<dbReference type="AlphaFoldDB" id="A0A5P2HEN5"/>
<sequence length="329" mass="36323">MRIVNGYVQSMDPSDLPATAAPGSHGHGKRAQGQPRRPQNLRAARNARARGGVQHDPEGMESGHTAHEESELIELHHLEGHHPRMTRKNAKRRGAANASHDPEQEGEEQDDALAVHEPDERQDWRQRLVIQSGEQRGGDEGNAGGQGDEERLHDQIHEQRAGNAFRESAAREMAKRSAPGRPGGRDAEIGSAQPGSVQPGWAQSILLAQIAAIQQPGASAGRLERQARETMLRHLAQRVRKGRTADATDPAMVPGKLERVRAQLVAERQRLRERGIEPRPSVLLDEAQQRQFLLLPLKLLMLSSPGPRRHGKQAMATIQSLLGQHRRRS</sequence>
<name>A0A5P2HEN5_9BURK</name>